<evidence type="ECO:0000313" key="1">
    <source>
        <dbReference type="EMBL" id="KAH9643887.1"/>
    </source>
</evidence>
<protein>
    <submittedName>
        <fullName evidence="1">Uncharacterized protein</fullName>
    </submittedName>
</protein>
<sequence>MEAVCARGDAGCEVRALAGALHSLNLYCASISAALMCCCAPIHKHYRYTTTPYHHIPHYFTPPSTDCYNKISPWIKLNPLSVSIHSSLVNGVDVNVDGHLHMQSIIRNITTQAFKAMARTKCTRDSKPCAGSSLVLRRRRGAAAARRHGATGGGANGTLVVACSRRLPCGPMDATLSSSHSLPFHILDARCDLRRDHSVAALCQGSCHQSRRVVRSRRFTADDITDIYS</sequence>
<comment type="caution">
    <text evidence="1">The sequence shown here is derived from an EMBL/GenBank/DDBJ whole genome shotgun (WGS) entry which is preliminary data.</text>
</comment>
<dbReference type="EMBL" id="JACEFF010000107">
    <property type="protein sequence ID" value="KAH9643887.1"/>
    <property type="molecule type" value="Genomic_DNA"/>
</dbReference>
<evidence type="ECO:0000313" key="2">
    <source>
        <dbReference type="Proteomes" id="UP000814243"/>
    </source>
</evidence>
<organism evidence="1 2">
    <name type="scientific">Spodoptera exigua</name>
    <name type="common">Beet armyworm</name>
    <name type="synonym">Noctua fulgens</name>
    <dbReference type="NCBI Taxonomy" id="7107"/>
    <lineage>
        <taxon>Eukaryota</taxon>
        <taxon>Metazoa</taxon>
        <taxon>Ecdysozoa</taxon>
        <taxon>Arthropoda</taxon>
        <taxon>Hexapoda</taxon>
        <taxon>Insecta</taxon>
        <taxon>Pterygota</taxon>
        <taxon>Neoptera</taxon>
        <taxon>Endopterygota</taxon>
        <taxon>Lepidoptera</taxon>
        <taxon>Glossata</taxon>
        <taxon>Ditrysia</taxon>
        <taxon>Noctuoidea</taxon>
        <taxon>Noctuidae</taxon>
        <taxon>Amphipyrinae</taxon>
        <taxon>Spodoptera</taxon>
    </lineage>
</organism>
<accession>A0A922MW77</accession>
<dbReference type="Proteomes" id="UP000814243">
    <property type="component" value="Unassembled WGS sequence"/>
</dbReference>
<proteinExistence type="predicted"/>
<reference evidence="1" key="1">
    <citation type="journal article" date="2021" name="G3 (Bethesda)">
        <title>Genome and transcriptome analysis of the beet armyworm Spodoptera exigua reveals targets for pest control. .</title>
        <authorList>
            <person name="Simon S."/>
            <person name="Breeschoten T."/>
            <person name="Jansen H.J."/>
            <person name="Dirks R.P."/>
            <person name="Schranz M.E."/>
            <person name="Ros V.I.D."/>
        </authorList>
    </citation>
    <scope>NUCLEOTIDE SEQUENCE</scope>
    <source>
        <strain evidence="1">TB_SE_WUR_2020</strain>
    </source>
</reference>
<name>A0A922MW77_SPOEX</name>
<dbReference type="AlphaFoldDB" id="A0A922MW77"/>
<gene>
    <name evidence="1" type="ORF">HF086_012762</name>
</gene>